<evidence type="ECO:0000313" key="14">
    <source>
        <dbReference type="Proteomes" id="UP000068196"/>
    </source>
</evidence>
<evidence type="ECO:0000256" key="2">
    <source>
        <dbReference type="ARBA" id="ARBA00007265"/>
    </source>
</evidence>
<evidence type="ECO:0000256" key="4">
    <source>
        <dbReference type="ARBA" id="ARBA00022679"/>
    </source>
</evidence>
<dbReference type="SUPFAM" id="SSF81301">
    <property type="entry name" value="Nucleotidyltransferase"/>
    <property type="match status" value="1"/>
</dbReference>
<evidence type="ECO:0000256" key="1">
    <source>
        <dbReference type="ARBA" id="ARBA00001946"/>
    </source>
</evidence>
<evidence type="ECO:0000256" key="9">
    <source>
        <dbReference type="ARBA" id="ARBA00022842"/>
    </source>
</evidence>
<evidence type="ECO:0000256" key="7">
    <source>
        <dbReference type="ARBA" id="ARBA00022723"/>
    </source>
</evidence>
<organism evidence="13 14">
    <name type="scientific">Caldimicrobium thiodismutans</name>
    <dbReference type="NCBI Taxonomy" id="1653476"/>
    <lineage>
        <taxon>Bacteria</taxon>
        <taxon>Pseudomonadati</taxon>
        <taxon>Thermodesulfobacteriota</taxon>
        <taxon>Thermodesulfobacteria</taxon>
        <taxon>Thermodesulfobacteriales</taxon>
        <taxon>Thermodesulfobacteriaceae</taxon>
        <taxon>Caldimicrobium</taxon>
    </lineage>
</organism>
<sequence length="416" mass="48407">MKTQHLPWKEFSRYLEVPEQGLNFLKEAKELASEKGFFLYLAGGPVRDALLKRASRDLDLVLEGNWEVLLPELLAKTKGELLFKSQFLTYKLRLPQGFTIDLVTARRETYTGVASLPIVEPADHKADILRRDFTINALIYGLTLPFEEEVVDLVSGLKDLSEGKICPLHRDSFIEDPTRAFRGVRYKVRLSFNYAGDFYLALERAKEVEAFEKLSPPRLAQELKLFFSKEPLENLFKLIEDSDALNLFELSLLKKRALKSSDIDILGLAIKELKPKDREKFFLLFLIELEEKSLARLGFFPPEREKILKVYKIFTKEYLENLDILERVEAFEKLPSYVLLRLALEENLRHTIMEFWNTLRHIKPHLSGHDLKALGVEEGKKVGLILREIRRRKLKGEIKTLKEEKELVKALLFRDF</sequence>
<dbReference type="RefSeq" id="WP_068515984.1">
    <property type="nucleotide sequence ID" value="NZ_AP014945.1"/>
</dbReference>
<evidence type="ECO:0000256" key="6">
    <source>
        <dbReference type="ARBA" id="ARBA00022695"/>
    </source>
</evidence>
<evidence type="ECO:0000313" key="13">
    <source>
        <dbReference type="EMBL" id="BAU24007.1"/>
    </source>
</evidence>
<reference evidence="14" key="2">
    <citation type="journal article" date="2016" name="Int. J. Syst. Evol. Microbiol.">
        <title>Caldimicrobium thiodismutans sp. nov., a sulfur-disproportionating bacterium isolated from a hot spring.</title>
        <authorList>
            <person name="Kojima H."/>
            <person name="Umezawa K."/>
            <person name="Fukui M."/>
        </authorList>
    </citation>
    <scope>NUCLEOTIDE SEQUENCE [LARGE SCALE GENOMIC DNA]</scope>
    <source>
        <strain evidence="14">TF1</strain>
    </source>
</reference>
<proteinExistence type="inferred from homology"/>
<dbReference type="EMBL" id="AP014945">
    <property type="protein sequence ID" value="BAU24007.1"/>
    <property type="molecule type" value="Genomic_DNA"/>
</dbReference>
<keyword evidence="6" id="KW-0548">Nucleotidyltransferase</keyword>
<comment type="cofactor">
    <cofactor evidence="1">
        <name>Mg(2+)</name>
        <dbReference type="ChEBI" id="CHEBI:18420"/>
    </cofactor>
</comment>
<feature type="domain" description="Poly A polymerase head" evidence="12">
    <location>
        <begin position="39"/>
        <end position="165"/>
    </location>
</feature>
<dbReference type="InterPro" id="IPR043519">
    <property type="entry name" value="NT_sf"/>
</dbReference>
<dbReference type="GO" id="GO:0000166">
    <property type="term" value="F:nucleotide binding"/>
    <property type="evidence" value="ECO:0007669"/>
    <property type="project" value="UniProtKB-KW"/>
</dbReference>
<dbReference type="Gene3D" id="3.30.460.10">
    <property type="entry name" value="Beta Polymerase, domain 2"/>
    <property type="match status" value="1"/>
</dbReference>
<name>A0A0U5AJE6_9BACT</name>
<dbReference type="OrthoDB" id="9805698at2"/>
<dbReference type="PANTHER" id="PTHR47788:SF1">
    <property type="entry name" value="A-ADDING TRNA NUCLEOTIDYLTRANSFERASE"/>
    <property type="match status" value="1"/>
</dbReference>
<comment type="similarity">
    <text evidence="2 11">Belongs to the tRNA nucleotidyltransferase/poly(A) polymerase family.</text>
</comment>
<protein>
    <recommendedName>
        <fullName evidence="12">Poly A polymerase head domain-containing protein</fullName>
    </recommendedName>
</protein>
<evidence type="ECO:0000259" key="12">
    <source>
        <dbReference type="Pfam" id="PF01743"/>
    </source>
</evidence>
<dbReference type="InterPro" id="IPR052390">
    <property type="entry name" value="tRNA_nt/polyA_polymerase"/>
</dbReference>
<evidence type="ECO:0000256" key="5">
    <source>
        <dbReference type="ARBA" id="ARBA00022694"/>
    </source>
</evidence>
<evidence type="ECO:0000256" key="11">
    <source>
        <dbReference type="RuleBase" id="RU003953"/>
    </source>
</evidence>
<dbReference type="Pfam" id="PF01743">
    <property type="entry name" value="PolyA_pol"/>
    <property type="match status" value="1"/>
</dbReference>
<keyword evidence="14" id="KW-1185">Reference proteome</keyword>
<dbReference type="Proteomes" id="UP000068196">
    <property type="component" value="Chromosome"/>
</dbReference>
<dbReference type="STRING" id="1653476.THC_1647"/>
<keyword evidence="4 11" id="KW-0808">Transferase</keyword>
<keyword evidence="5" id="KW-0819">tRNA processing</keyword>
<keyword evidence="3" id="KW-0820">tRNA-binding</keyword>
<dbReference type="PANTHER" id="PTHR47788">
    <property type="entry name" value="POLYA POLYMERASE"/>
    <property type="match status" value="1"/>
</dbReference>
<gene>
    <name evidence="13" type="ORF">THC_1647</name>
</gene>
<keyword evidence="7" id="KW-0479">Metal-binding</keyword>
<dbReference type="GO" id="GO:0016779">
    <property type="term" value="F:nucleotidyltransferase activity"/>
    <property type="evidence" value="ECO:0007669"/>
    <property type="project" value="UniProtKB-KW"/>
</dbReference>
<keyword evidence="10 11" id="KW-0694">RNA-binding</keyword>
<evidence type="ECO:0000256" key="3">
    <source>
        <dbReference type="ARBA" id="ARBA00022555"/>
    </source>
</evidence>
<dbReference type="GO" id="GO:0046872">
    <property type="term" value="F:metal ion binding"/>
    <property type="evidence" value="ECO:0007669"/>
    <property type="project" value="UniProtKB-KW"/>
</dbReference>
<dbReference type="SUPFAM" id="SSF81891">
    <property type="entry name" value="Poly A polymerase C-terminal region-like"/>
    <property type="match status" value="1"/>
</dbReference>
<dbReference type="KEGG" id="cthi:THC_1647"/>
<keyword evidence="9" id="KW-0460">Magnesium</keyword>
<dbReference type="CDD" id="cd05398">
    <property type="entry name" value="NT_ClassII-CCAase"/>
    <property type="match status" value="1"/>
</dbReference>
<dbReference type="AlphaFoldDB" id="A0A0U5AJE6"/>
<dbReference type="InterPro" id="IPR002646">
    <property type="entry name" value="PolA_pol_head_dom"/>
</dbReference>
<dbReference type="Gene3D" id="1.10.3090.10">
    <property type="entry name" value="cca-adding enzyme, domain 2"/>
    <property type="match status" value="1"/>
</dbReference>
<keyword evidence="8" id="KW-0547">Nucleotide-binding</keyword>
<dbReference type="GO" id="GO:0008033">
    <property type="term" value="P:tRNA processing"/>
    <property type="evidence" value="ECO:0007669"/>
    <property type="project" value="UniProtKB-KW"/>
</dbReference>
<evidence type="ECO:0000256" key="8">
    <source>
        <dbReference type="ARBA" id="ARBA00022741"/>
    </source>
</evidence>
<accession>A0A0U5AJE6</accession>
<evidence type="ECO:0000256" key="10">
    <source>
        <dbReference type="ARBA" id="ARBA00022884"/>
    </source>
</evidence>
<reference evidence="13 14" key="1">
    <citation type="journal article" date="2016" name="Int. J. Syst. Evol. Microbiol.">
        <title>Caldimicrobium thiodismutans sp. nov., a sulfur-disproportionating bacterium isolated from a hot spring, and emended description of the genus Caldimicrobium.</title>
        <authorList>
            <person name="Kojima H."/>
            <person name="Umezawa K."/>
            <person name="Fukui M."/>
        </authorList>
    </citation>
    <scope>NUCLEOTIDE SEQUENCE [LARGE SCALE GENOMIC DNA]</scope>
    <source>
        <strain evidence="13 14">TF1</strain>
    </source>
</reference>
<dbReference type="GO" id="GO:0000049">
    <property type="term" value="F:tRNA binding"/>
    <property type="evidence" value="ECO:0007669"/>
    <property type="project" value="UniProtKB-KW"/>
</dbReference>